<dbReference type="PANTHER" id="PTHR43501">
    <property type="entry name" value="CYTOSOL NON-SPECIFIC DIPEPTIDASE"/>
    <property type="match status" value="1"/>
</dbReference>
<dbReference type="FunFam" id="3.40.630.10:FF:000072">
    <property type="entry name" value="Aminoacyl-histidine dipeptidase"/>
    <property type="match status" value="1"/>
</dbReference>
<keyword evidence="6" id="KW-0862">Zinc</keyword>
<evidence type="ECO:0000256" key="3">
    <source>
        <dbReference type="ARBA" id="ARBA00022670"/>
    </source>
</evidence>
<dbReference type="PIRSF" id="PIRSF016599">
    <property type="entry name" value="Xaa-His_dipept"/>
    <property type="match status" value="1"/>
</dbReference>
<dbReference type="FunFam" id="3.40.630.10:FF:000015">
    <property type="entry name" value="Aminoacyl-histidine dipeptidase PepD"/>
    <property type="match status" value="1"/>
</dbReference>
<evidence type="ECO:0000256" key="10">
    <source>
        <dbReference type="ARBA" id="ARBA00038976"/>
    </source>
</evidence>
<evidence type="ECO:0000256" key="8">
    <source>
        <dbReference type="ARBA" id="ARBA00023285"/>
    </source>
</evidence>
<evidence type="ECO:0000256" key="5">
    <source>
        <dbReference type="ARBA" id="ARBA00022801"/>
    </source>
</evidence>
<evidence type="ECO:0000256" key="14">
    <source>
        <dbReference type="ARBA" id="ARBA00075285"/>
    </source>
</evidence>
<comment type="cofactor">
    <cofactor evidence="1">
        <name>Co(2+)</name>
        <dbReference type="ChEBI" id="CHEBI:48828"/>
    </cofactor>
</comment>
<evidence type="ECO:0000256" key="1">
    <source>
        <dbReference type="ARBA" id="ARBA00001941"/>
    </source>
</evidence>
<accession>A0A923LCP4</accession>
<comment type="cofactor">
    <cofactor evidence="2">
        <name>Zn(2+)</name>
        <dbReference type="ChEBI" id="CHEBI:29105"/>
    </cofactor>
</comment>
<evidence type="ECO:0000256" key="17">
    <source>
        <dbReference type="ARBA" id="ARBA00078074"/>
    </source>
</evidence>
<keyword evidence="5" id="KW-0378">Hydrolase</keyword>
<dbReference type="Gene3D" id="3.40.630.10">
    <property type="entry name" value="Zn peptidases"/>
    <property type="match status" value="2"/>
</dbReference>
<evidence type="ECO:0000256" key="13">
    <source>
        <dbReference type="ARBA" id="ARBA00071271"/>
    </source>
</evidence>
<dbReference type="NCBIfam" id="TIGR01893">
    <property type="entry name" value="aa-his-dipept"/>
    <property type="match status" value="1"/>
</dbReference>
<dbReference type="Pfam" id="PF07687">
    <property type="entry name" value="M20_dimer"/>
    <property type="match status" value="1"/>
</dbReference>
<evidence type="ECO:0000256" key="4">
    <source>
        <dbReference type="ARBA" id="ARBA00022723"/>
    </source>
</evidence>
<dbReference type="EMBL" id="JACOOR010000004">
    <property type="protein sequence ID" value="MBC5659847.1"/>
    <property type="molecule type" value="Genomic_DNA"/>
</dbReference>
<dbReference type="PANTHER" id="PTHR43501:SF1">
    <property type="entry name" value="CYTOSOL NON-SPECIFIC DIPEPTIDASE"/>
    <property type="match status" value="1"/>
</dbReference>
<evidence type="ECO:0000256" key="7">
    <source>
        <dbReference type="ARBA" id="ARBA00023049"/>
    </source>
</evidence>
<organism evidence="19 20">
    <name type="scientific">Anaerosacchariphilus hominis</name>
    <dbReference type="NCBI Taxonomy" id="2763017"/>
    <lineage>
        <taxon>Bacteria</taxon>
        <taxon>Bacillati</taxon>
        <taxon>Bacillota</taxon>
        <taxon>Clostridia</taxon>
        <taxon>Lachnospirales</taxon>
        <taxon>Lachnospiraceae</taxon>
        <taxon>Anaerosacchariphilus</taxon>
    </lineage>
</organism>
<keyword evidence="7" id="KW-0482">Metalloprotease</keyword>
<evidence type="ECO:0000256" key="9">
    <source>
        <dbReference type="ARBA" id="ARBA00036421"/>
    </source>
</evidence>
<reference evidence="19" key="1">
    <citation type="submission" date="2020-08" db="EMBL/GenBank/DDBJ databases">
        <title>Genome public.</title>
        <authorList>
            <person name="Liu C."/>
            <person name="Sun Q."/>
        </authorList>
    </citation>
    <scope>NUCLEOTIDE SEQUENCE</scope>
    <source>
        <strain evidence="19">NSJ-68</strain>
    </source>
</reference>
<keyword evidence="8" id="KW-0170">Cobalt</keyword>
<comment type="catalytic activity">
    <reaction evidence="9">
        <text>Hydrolysis of dipeptides, preferentially hydrophobic dipeptides including prolyl amino acids.</text>
        <dbReference type="EC" id="3.4.13.18"/>
    </reaction>
</comment>
<gene>
    <name evidence="19" type="ORF">H8S44_08695</name>
</gene>
<comment type="similarity">
    <text evidence="12">Belongs to the peptidase M20C family.</text>
</comment>
<evidence type="ECO:0000256" key="11">
    <source>
        <dbReference type="ARBA" id="ARBA00044252"/>
    </source>
</evidence>
<dbReference type="Pfam" id="PF01546">
    <property type="entry name" value="Peptidase_M20"/>
    <property type="match status" value="1"/>
</dbReference>
<evidence type="ECO:0000259" key="18">
    <source>
        <dbReference type="Pfam" id="PF07687"/>
    </source>
</evidence>
<dbReference type="InterPro" id="IPR011650">
    <property type="entry name" value="Peptidase_M20_dimer"/>
</dbReference>
<keyword evidence="4" id="KW-0479">Metal-binding</keyword>
<feature type="domain" description="Peptidase M20 dimerisation" evidence="18">
    <location>
        <begin position="207"/>
        <end position="290"/>
    </location>
</feature>
<evidence type="ECO:0000256" key="12">
    <source>
        <dbReference type="ARBA" id="ARBA00061423"/>
    </source>
</evidence>
<dbReference type="AlphaFoldDB" id="A0A923LCP4"/>
<keyword evidence="20" id="KW-1185">Reference proteome</keyword>
<evidence type="ECO:0000256" key="16">
    <source>
        <dbReference type="ARBA" id="ARBA00077688"/>
    </source>
</evidence>
<comment type="caution">
    <text evidence="19">The sequence shown here is derived from an EMBL/GenBank/DDBJ whole genome shotgun (WGS) entry which is preliminary data.</text>
</comment>
<dbReference type="Proteomes" id="UP000649345">
    <property type="component" value="Unassembled WGS sequence"/>
</dbReference>
<dbReference type="GO" id="GO:0070573">
    <property type="term" value="F:metallodipeptidase activity"/>
    <property type="evidence" value="ECO:0007669"/>
    <property type="project" value="TreeGrafter"/>
</dbReference>
<dbReference type="GO" id="GO:0005829">
    <property type="term" value="C:cytosol"/>
    <property type="evidence" value="ECO:0007669"/>
    <property type="project" value="TreeGrafter"/>
</dbReference>
<dbReference type="RefSeq" id="WP_186872146.1">
    <property type="nucleotide sequence ID" value="NZ_JACOOR010000004.1"/>
</dbReference>
<dbReference type="SUPFAM" id="SSF53187">
    <property type="entry name" value="Zn-dependent exopeptidases"/>
    <property type="match status" value="1"/>
</dbReference>
<dbReference type="InterPro" id="IPR001160">
    <property type="entry name" value="Peptidase_M20C"/>
</dbReference>
<name>A0A923LCP4_9FIRM</name>
<evidence type="ECO:0000313" key="19">
    <source>
        <dbReference type="EMBL" id="MBC5659847.1"/>
    </source>
</evidence>
<evidence type="ECO:0000256" key="2">
    <source>
        <dbReference type="ARBA" id="ARBA00001947"/>
    </source>
</evidence>
<evidence type="ECO:0000256" key="6">
    <source>
        <dbReference type="ARBA" id="ARBA00022833"/>
    </source>
</evidence>
<dbReference type="GO" id="GO:0046872">
    <property type="term" value="F:metal ion binding"/>
    <property type="evidence" value="ECO:0007669"/>
    <property type="project" value="UniProtKB-KW"/>
</dbReference>
<sequence length="482" mass="52632">MRVLEGLKPEKVFEYFEALTRIPRGSGNEAGAARYCMDFARERGLAVSCDESNNVVIVKEASKGYEDAPTVILQGHLDMVCEKEADCTIDFQKDPLELAVDGDFVYAKGTTLGGDDGIAVAIALAVLDDDSLAHPRLECLFTTGEEVGLLGAKDLDTSHLKGRKLINIDSEEEGIFTVSCAGGMDSILHIPAEYQDTKGIRYTVTVDGLLGGHSGAEIHKEHGNSNILMGRALCALDDVVNFRIAALEGGLMDNAIPRSTKAVLYVPEEETSRLEEALQQLNNTYKEEYASSDAGVTVSFVNEGGQSGKALTPKSAAILMYVLHMVPNGVIRNSMDIPGLVQTSLNLGILRLEETEAKAIFSVRSSVESEKLELGNRLRHCIEFVGGTYEEKGNYPGWEYRHESELRDTMVSVYQNLYGQEPKVLAIHAGLECGLFSGKMEGLDCVSIGPNLYDIHTPKERLSISSTERIYHFVVEVLKALK</sequence>
<proteinExistence type="inferred from homology"/>
<keyword evidence="3" id="KW-0645">Protease</keyword>
<protein>
    <recommendedName>
        <fullName evidence="13">Cytosol non-specific dipeptidase</fullName>
        <ecNumber evidence="10">3.4.13.18</ecNumber>
    </recommendedName>
    <alternativeName>
        <fullName evidence="16">Aminoacyl-histidine dipeptidase</fullName>
    </alternativeName>
    <alternativeName>
        <fullName evidence="15">Beta-alanyl-histidine dipeptidase</fullName>
    </alternativeName>
    <alternativeName>
        <fullName evidence="14">Carnosinase</fullName>
    </alternativeName>
    <alternativeName>
        <fullName evidence="11">Peptidase D</fullName>
    </alternativeName>
    <alternativeName>
        <fullName evidence="17">Xaa-His dipeptidase</fullName>
    </alternativeName>
</protein>
<dbReference type="InterPro" id="IPR002933">
    <property type="entry name" value="Peptidase_M20"/>
</dbReference>
<evidence type="ECO:0000313" key="20">
    <source>
        <dbReference type="Proteomes" id="UP000649345"/>
    </source>
</evidence>
<dbReference type="EC" id="3.4.13.18" evidence="10"/>
<dbReference type="CDD" id="cd03890">
    <property type="entry name" value="M20_pepD"/>
    <property type="match status" value="1"/>
</dbReference>
<dbReference type="GO" id="GO:0006508">
    <property type="term" value="P:proteolysis"/>
    <property type="evidence" value="ECO:0007669"/>
    <property type="project" value="UniProtKB-KW"/>
</dbReference>
<dbReference type="PRINTS" id="PR00934">
    <property type="entry name" value="XHISDIPTASE"/>
</dbReference>
<evidence type="ECO:0000256" key="15">
    <source>
        <dbReference type="ARBA" id="ARBA00076004"/>
    </source>
</evidence>